<gene>
    <name evidence="1" type="ORF">J2T57_001990</name>
</gene>
<dbReference type="Proteomes" id="UP001205843">
    <property type="component" value="Unassembled WGS sequence"/>
</dbReference>
<organism evidence="1 2">
    <name type="scientific">Natronocella acetinitrilica</name>
    <dbReference type="NCBI Taxonomy" id="414046"/>
    <lineage>
        <taxon>Bacteria</taxon>
        <taxon>Pseudomonadati</taxon>
        <taxon>Pseudomonadota</taxon>
        <taxon>Gammaproteobacteria</taxon>
        <taxon>Chromatiales</taxon>
        <taxon>Ectothiorhodospiraceae</taxon>
        <taxon>Natronocella</taxon>
    </lineage>
</organism>
<keyword evidence="2" id="KW-1185">Reference proteome</keyword>
<proteinExistence type="predicted"/>
<name>A0AAE3G3R3_9GAMM</name>
<evidence type="ECO:0000313" key="1">
    <source>
        <dbReference type="EMBL" id="MCP1674852.1"/>
    </source>
</evidence>
<protein>
    <submittedName>
        <fullName evidence="1">Uncharacterized protein</fullName>
    </submittedName>
</protein>
<dbReference type="RefSeq" id="WP_253477348.1">
    <property type="nucleotide sequence ID" value="NZ_JALJXV010000004.1"/>
</dbReference>
<dbReference type="EMBL" id="JALJXV010000004">
    <property type="protein sequence ID" value="MCP1674852.1"/>
    <property type="molecule type" value="Genomic_DNA"/>
</dbReference>
<comment type="caution">
    <text evidence="1">The sequence shown here is derived from an EMBL/GenBank/DDBJ whole genome shotgun (WGS) entry which is preliminary data.</text>
</comment>
<reference evidence="1" key="1">
    <citation type="submission" date="2022-03" db="EMBL/GenBank/DDBJ databases">
        <title>Genomic Encyclopedia of Type Strains, Phase III (KMG-III): the genomes of soil and plant-associated and newly described type strains.</title>
        <authorList>
            <person name="Whitman W."/>
        </authorList>
    </citation>
    <scope>NUCLEOTIDE SEQUENCE</scope>
    <source>
        <strain evidence="1">ANL 6-2</strain>
    </source>
</reference>
<dbReference type="AlphaFoldDB" id="A0AAE3G3R3"/>
<sequence length="96" mass="10454">MSVRKMREAGLGLDMHRYGEQWRVLDGNAADAAVAMIFPVMVMGFHQAAAGVVAVSPVHVGRCVPEQAGHANDEYQQQGEESHSPRALLVLGWRVT</sequence>
<accession>A0AAE3G3R3</accession>
<evidence type="ECO:0000313" key="2">
    <source>
        <dbReference type="Proteomes" id="UP001205843"/>
    </source>
</evidence>